<dbReference type="RefSeq" id="XP_034245929.1">
    <property type="nucleotide sequence ID" value="XM_034390038.1"/>
</dbReference>
<reference evidence="3" key="1">
    <citation type="submission" date="2025-08" db="UniProtKB">
        <authorList>
            <consortium name="RefSeq"/>
        </authorList>
    </citation>
    <scope>IDENTIFICATION</scope>
    <source>
        <tissue evidence="3">Total insect</tissue>
    </source>
</reference>
<evidence type="ECO:0000313" key="2">
    <source>
        <dbReference type="Proteomes" id="UP000515158"/>
    </source>
</evidence>
<dbReference type="InParanoid" id="A0A6P8ZQI8"/>
<dbReference type="KEGG" id="tpal:117647993"/>
<protein>
    <submittedName>
        <fullName evidence="3">Uncharacterized protein LOC117647993</fullName>
    </submittedName>
</protein>
<keyword evidence="1" id="KW-0175">Coiled coil</keyword>
<name>A0A6P8ZQI8_THRPL</name>
<organism evidence="3">
    <name type="scientific">Thrips palmi</name>
    <name type="common">Melon thrips</name>
    <dbReference type="NCBI Taxonomy" id="161013"/>
    <lineage>
        <taxon>Eukaryota</taxon>
        <taxon>Metazoa</taxon>
        <taxon>Ecdysozoa</taxon>
        <taxon>Arthropoda</taxon>
        <taxon>Hexapoda</taxon>
        <taxon>Insecta</taxon>
        <taxon>Pterygota</taxon>
        <taxon>Neoptera</taxon>
        <taxon>Paraneoptera</taxon>
        <taxon>Thysanoptera</taxon>
        <taxon>Terebrantia</taxon>
        <taxon>Thripoidea</taxon>
        <taxon>Thripidae</taxon>
        <taxon>Thrips</taxon>
    </lineage>
</organism>
<dbReference type="AlphaFoldDB" id="A0A6P8ZQI8"/>
<feature type="coiled-coil region" evidence="1">
    <location>
        <begin position="60"/>
        <end position="101"/>
    </location>
</feature>
<dbReference type="GeneID" id="117647993"/>
<dbReference type="Gene3D" id="3.80.10.10">
    <property type="entry name" value="Ribonuclease Inhibitor"/>
    <property type="match status" value="1"/>
</dbReference>
<keyword evidence="2" id="KW-1185">Reference proteome</keyword>
<evidence type="ECO:0000256" key="1">
    <source>
        <dbReference type="SAM" id="Coils"/>
    </source>
</evidence>
<accession>A0A6P8ZQI8</accession>
<dbReference type="SUPFAM" id="SSF52058">
    <property type="entry name" value="L domain-like"/>
    <property type="match status" value="1"/>
</dbReference>
<dbReference type="OrthoDB" id="10645477at2759"/>
<dbReference type="Proteomes" id="UP000515158">
    <property type="component" value="Unplaced"/>
</dbReference>
<gene>
    <name evidence="3" type="primary">LOC117647993</name>
</gene>
<sequence>MNFPDNFALLAEMPARADEPWCETCGLRFRGACADAAHRPCSVRQRRVRQEQRQADQQVLQDLQEGLQNLQLGLQDVQREMQDLRQTQDQLLRKVKDLQLTGTAAPPPPSLEIDVWKLSPSEENDLLVGDRLARVRKLTGLHCYNVERSMAVLMKLNPHVEELGLRQAELPQLRFVQGMTSLRKLVLELSSLIQFAESYEIPDLPLQLEELVVREFRRNHLQCLPNMPKLRRLVLGSHNRDTFDFTGVAWQCGLQYLKVATRSLPTIVSLVRAHAATLEELEVHGASRPGPCFHKGLPSKLHACGLLALRRFTLRRNEHQHESTSCSLQLSFCRGLFGPTVEVRCTECNEE</sequence>
<dbReference type="InterPro" id="IPR032675">
    <property type="entry name" value="LRR_dom_sf"/>
</dbReference>
<evidence type="ECO:0000313" key="3">
    <source>
        <dbReference type="RefSeq" id="XP_034245929.1"/>
    </source>
</evidence>
<proteinExistence type="predicted"/>